<dbReference type="OMA" id="CMFFGCL"/>
<keyword evidence="5 7" id="KW-1133">Transmembrane helix</keyword>
<dbReference type="PANTHER" id="PTHR33567">
    <property type="entry name" value="CHROMATE ION TRANSPORTER (EUROFUNG)"/>
    <property type="match status" value="1"/>
</dbReference>
<name>A0A015KMN3_RHIIW</name>
<reference evidence="8 9" key="1">
    <citation type="submission" date="2014-02" db="EMBL/GenBank/DDBJ databases">
        <title>Single nucleus genome sequencing reveals high similarity among nuclei of an endomycorrhizal fungus.</title>
        <authorList>
            <person name="Lin K."/>
            <person name="Geurts R."/>
            <person name="Zhang Z."/>
            <person name="Limpens E."/>
            <person name="Saunders D.G."/>
            <person name="Mu D."/>
            <person name="Pang E."/>
            <person name="Cao H."/>
            <person name="Cha H."/>
            <person name="Lin T."/>
            <person name="Zhou Q."/>
            <person name="Shang Y."/>
            <person name="Li Y."/>
            <person name="Ivanov S."/>
            <person name="Sharma T."/>
            <person name="Velzen R.V."/>
            <person name="Ruijter N.D."/>
            <person name="Aanen D.K."/>
            <person name="Win J."/>
            <person name="Kamoun S."/>
            <person name="Bisseling T."/>
            <person name="Huang S."/>
        </authorList>
    </citation>
    <scope>NUCLEOTIDE SEQUENCE [LARGE SCALE GENOMIC DNA]</scope>
    <source>
        <strain evidence="9">DAOM197198w</strain>
    </source>
</reference>
<sequence>MTSSPPNNDSTKIVEKNIESTTDITLGTTKTDDENKNNDSNVVVQVETFETPENEFEDNSKVPHLSYWKIFVLFLDFGIHAWGGPVAQIALIKERLVTKRQWITHARFNRVYGVYQILPGPEATELCMFFGFLAGRGRLGGLLGGLGFILPGFILILLFSFIYVKVGLDNIYFNASFRALQPIVAAMVLRAVHKIGEHSFVSHKNNQFNKWLFGLAIISAIQTAVNLNFLITLAVCGIAFMFIDRKMYWFGLSVFVLEFIGFGIYVGLKKGIPSPTSIGIGVAKETDPGHIFALGLLAGSLSFGGAYTTIPFLQVEAVSIGKWMAKQVFLDAIAIGQILPSPLVMFSTFIGYYGGYVFGGHGWAFLEALLITIGIFTPCFFFTIMGHHILEKLVRNKFLAAFFDGITGSVVGIIAVTALDLLKFSISNVAILKKLSPDKLTLVAAQHSSVAAVLYVLSLAALYSFRRSQTSLLLVIFGAIAGQFLFVVTDDI</sequence>
<dbReference type="EMBL" id="JEMT01025817">
    <property type="protein sequence ID" value="EXX60991.1"/>
    <property type="molecule type" value="Genomic_DNA"/>
</dbReference>
<keyword evidence="6 7" id="KW-0472">Membrane</keyword>
<dbReference type="InterPro" id="IPR003370">
    <property type="entry name" value="Chromate_transpt"/>
</dbReference>
<feature type="transmembrane region" description="Helical" evidence="7">
    <location>
        <begin position="398"/>
        <end position="422"/>
    </location>
</feature>
<evidence type="ECO:0000256" key="3">
    <source>
        <dbReference type="ARBA" id="ARBA00022475"/>
    </source>
</evidence>
<feature type="transmembrane region" description="Helical" evidence="7">
    <location>
        <begin position="70"/>
        <end position="91"/>
    </location>
</feature>
<dbReference type="Pfam" id="PF02417">
    <property type="entry name" value="Chromate_transp"/>
    <property type="match status" value="2"/>
</dbReference>
<evidence type="ECO:0008006" key="10">
    <source>
        <dbReference type="Google" id="ProtNLM"/>
    </source>
</evidence>
<evidence type="ECO:0000256" key="7">
    <source>
        <dbReference type="SAM" id="Phobius"/>
    </source>
</evidence>
<dbReference type="OrthoDB" id="2160638at2759"/>
<feature type="transmembrane region" description="Helical" evidence="7">
    <location>
        <begin position="212"/>
        <end position="240"/>
    </location>
</feature>
<accession>A0A015KMN3</accession>
<evidence type="ECO:0000256" key="4">
    <source>
        <dbReference type="ARBA" id="ARBA00022692"/>
    </source>
</evidence>
<feature type="transmembrane region" description="Helical" evidence="7">
    <location>
        <begin position="247"/>
        <end position="268"/>
    </location>
</feature>
<dbReference type="GO" id="GO:0015109">
    <property type="term" value="F:chromate transmembrane transporter activity"/>
    <property type="evidence" value="ECO:0007669"/>
    <property type="project" value="InterPro"/>
</dbReference>
<evidence type="ECO:0000256" key="1">
    <source>
        <dbReference type="ARBA" id="ARBA00004651"/>
    </source>
</evidence>
<dbReference type="PIRSF" id="PIRSF004810">
    <property type="entry name" value="ChrA"/>
    <property type="match status" value="1"/>
</dbReference>
<protein>
    <recommendedName>
        <fullName evidence="10">Chromate transporter</fullName>
    </recommendedName>
</protein>
<dbReference type="PANTHER" id="PTHR33567:SF3">
    <property type="entry name" value="CHROMATE ION TRANSPORTER (EUROFUNG)"/>
    <property type="match status" value="1"/>
</dbReference>
<feature type="transmembrane region" description="Helical" evidence="7">
    <location>
        <begin position="472"/>
        <end position="489"/>
    </location>
</feature>
<keyword evidence="4 7" id="KW-0812">Transmembrane</keyword>
<dbReference type="NCBIfam" id="TIGR00937">
    <property type="entry name" value="2A51"/>
    <property type="match status" value="1"/>
</dbReference>
<evidence type="ECO:0000256" key="6">
    <source>
        <dbReference type="ARBA" id="ARBA00023136"/>
    </source>
</evidence>
<dbReference type="InterPro" id="IPR014047">
    <property type="entry name" value="Chr_Tranpt_l_chain"/>
</dbReference>
<dbReference type="GO" id="GO:0005886">
    <property type="term" value="C:plasma membrane"/>
    <property type="evidence" value="ECO:0007669"/>
    <property type="project" value="UniProtKB-SubCell"/>
</dbReference>
<keyword evidence="3" id="KW-1003">Cell membrane</keyword>
<feature type="transmembrane region" description="Helical" evidence="7">
    <location>
        <begin position="328"/>
        <end position="353"/>
    </location>
</feature>
<proteinExistence type="inferred from homology"/>
<feature type="transmembrane region" description="Helical" evidence="7">
    <location>
        <begin position="365"/>
        <end position="386"/>
    </location>
</feature>
<feature type="transmembrane region" description="Helical" evidence="7">
    <location>
        <begin position="139"/>
        <end position="164"/>
    </location>
</feature>
<feature type="transmembrane region" description="Helical" evidence="7">
    <location>
        <begin position="442"/>
        <end position="465"/>
    </location>
</feature>
<evidence type="ECO:0000256" key="5">
    <source>
        <dbReference type="ARBA" id="ARBA00022989"/>
    </source>
</evidence>
<organism evidence="8 9">
    <name type="scientific">Rhizophagus irregularis (strain DAOM 197198w)</name>
    <name type="common">Glomus intraradices</name>
    <dbReference type="NCBI Taxonomy" id="1432141"/>
    <lineage>
        <taxon>Eukaryota</taxon>
        <taxon>Fungi</taxon>
        <taxon>Fungi incertae sedis</taxon>
        <taxon>Mucoromycota</taxon>
        <taxon>Glomeromycotina</taxon>
        <taxon>Glomeromycetes</taxon>
        <taxon>Glomerales</taxon>
        <taxon>Glomeraceae</taxon>
        <taxon>Rhizophagus</taxon>
    </lineage>
</organism>
<comment type="subcellular location">
    <subcellularLocation>
        <location evidence="1">Cell membrane</location>
        <topology evidence="1">Multi-pass membrane protein</topology>
    </subcellularLocation>
</comment>
<keyword evidence="9" id="KW-1185">Reference proteome</keyword>
<dbReference type="HOGENOM" id="CLU_018106_0_0_1"/>
<dbReference type="STRING" id="1432141.A0A015KMN3"/>
<evidence type="ECO:0000256" key="2">
    <source>
        <dbReference type="ARBA" id="ARBA00005262"/>
    </source>
</evidence>
<gene>
    <name evidence="8" type="ORF">RirG_175000</name>
</gene>
<comment type="caution">
    <text evidence="8">The sequence shown here is derived from an EMBL/GenBank/DDBJ whole genome shotgun (WGS) entry which is preliminary data.</text>
</comment>
<evidence type="ECO:0000313" key="8">
    <source>
        <dbReference type="EMBL" id="EXX60991.1"/>
    </source>
</evidence>
<dbReference type="Proteomes" id="UP000022910">
    <property type="component" value="Unassembled WGS sequence"/>
</dbReference>
<comment type="similarity">
    <text evidence="2">Belongs to the chromate ion transporter (CHR) (TC 2.A.51) family.</text>
</comment>
<feature type="transmembrane region" description="Helical" evidence="7">
    <location>
        <begin position="288"/>
        <end position="307"/>
    </location>
</feature>
<dbReference type="AlphaFoldDB" id="A0A015KMN3"/>
<evidence type="ECO:0000313" key="9">
    <source>
        <dbReference type="Proteomes" id="UP000022910"/>
    </source>
</evidence>